<dbReference type="EMBL" id="JADGJD010000348">
    <property type="protein sequence ID" value="KAJ3051883.1"/>
    <property type="molecule type" value="Genomic_DNA"/>
</dbReference>
<dbReference type="AlphaFoldDB" id="A0AAD5SE77"/>
<keyword evidence="3" id="KW-1185">Reference proteome</keyword>
<gene>
    <name evidence="2" type="ORF">HK097_007097</name>
</gene>
<protein>
    <submittedName>
        <fullName evidence="2">Uncharacterized protein</fullName>
    </submittedName>
</protein>
<evidence type="ECO:0000313" key="3">
    <source>
        <dbReference type="Proteomes" id="UP001212841"/>
    </source>
</evidence>
<accession>A0AAD5SE77</accession>
<proteinExistence type="predicted"/>
<feature type="region of interest" description="Disordered" evidence="1">
    <location>
        <begin position="264"/>
        <end position="340"/>
    </location>
</feature>
<sequence>MPFRRIVTGGWELGLKTIRGNYVRSQRGKTYLFVGNGKWGVKKSTNAVPIERSRNKILRDNDGEVVNEHHTSRMCVTCALRLKAKNYVGESADRYRLFRYEKGNRRQNVSDDLAGGDGDDEELIANNPGDLEDERLVVPSPPKGQNKRRADLPFIDSIVDEQAKPDGMTLEDPKSWDMHNMRTQALRAQLNLDPRTHSLRTATGDDERKKVQLTRLKAKGEKIHAVVQCRHCNTIWRRDNSAGGSIVFVGMERVRANTRPAGYRYIKPGKEDVGDAAGGGPMGRRGGGRGQKKSGRGGRGGRGGAGRRRRGRRDSDESEEEEEKDCLDESSSGEEGVNAGGWDMMKAACAVLIFNK</sequence>
<evidence type="ECO:0000256" key="1">
    <source>
        <dbReference type="SAM" id="MobiDB-lite"/>
    </source>
</evidence>
<comment type="caution">
    <text evidence="2">The sequence shown here is derived from an EMBL/GenBank/DDBJ whole genome shotgun (WGS) entry which is preliminary data.</text>
</comment>
<feature type="compositionally biased region" description="Acidic residues" evidence="1">
    <location>
        <begin position="316"/>
        <end position="332"/>
    </location>
</feature>
<feature type="compositionally biased region" description="Basic residues" evidence="1">
    <location>
        <begin position="286"/>
        <end position="296"/>
    </location>
</feature>
<name>A0AAD5SE77_9FUNG</name>
<organism evidence="2 3">
    <name type="scientific">Rhizophlyctis rosea</name>
    <dbReference type="NCBI Taxonomy" id="64517"/>
    <lineage>
        <taxon>Eukaryota</taxon>
        <taxon>Fungi</taxon>
        <taxon>Fungi incertae sedis</taxon>
        <taxon>Chytridiomycota</taxon>
        <taxon>Chytridiomycota incertae sedis</taxon>
        <taxon>Chytridiomycetes</taxon>
        <taxon>Rhizophlyctidales</taxon>
        <taxon>Rhizophlyctidaceae</taxon>
        <taxon>Rhizophlyctis</taxon>
    </lineage>
</organism>
<feature type="compositionally biased region" description="Gly residues" evidence="1">
    <location>
        <begin position="276"/>
        <end position="285"/>
    </location>
</feature>
<dbReference type="Proteomes" id="UP001212841">
    <property type="component" value="Unassembled WGS sequence"/>
</dbReference>
<evidence type="ECO:0000313" key="2">
    <source>
        <dbReference type="EMBL" id="KAJ3051883.1"/>
    </source>
</evidence>
<reference evidence="2" key="1">
    <citation type="submission" date="2020-05" db="EMBL/GenBank/DDBJ databases">
        <title>Phylogenomic resolution of chytrid fungi.</title>
        <authorList>
            <person name="Stajich J.E."/>
            <person name="Amses K."/>
            <person name="Simmons R."/>
            <person name="Seto K."/>
            <person name="Myers J."/>
            <person name="Bonds A."/>
            <person name="Quandt C.A."/>
            <person name="Barry K."/>
            <person name="Liu P."/>
            <person name="Grigoriev I."/>
            <person name="Longcore J.E."/>
            <person name="James T.Y."/>
        </authorList>
    </citation>
    <scope>NUCLEOTIDE SEQUENCE</scope>
    <source>
        <strain evidence="2">JEL0318</strain>
    </source>
</reference>